<accession>A0A1H2RX82</accession>
<sequence>MLPFGNRNAGGERKLQVMAIQDAARHSERTPLPRHGAAVQRYLPGIDVDLEIIDIR</sequence>
<gene>
    <name evidence="1" type="ORF">SAMN05443545_101425</name>
</gene>
<reference evidence="1 2" key="1">
    <citation type="submission" date="2016-10" db="EMBL/GenBank/DDBJ databases">
        <authorList>
            <person name="de Groot N.N."/>
        </authorList>
    </citation>
    <scope>NUCLEOTIDE SEQUENCE [LARGE SCALE GENOMIC DNA]</scope>
    <source>
        <strain evidence="1 2">DSM 19219</strain>
    </source>
</reference>
<protein>
    <submittedName>
        <fullName evidence="1">Uncharacterized protein</fullName>
    </submittedName>
</protein>
<dbReference type="AlphaFoldDB" id="A0A1H2RX82"/>
<keyword evidence="2" id="KW-1185">Reference proteome</keyword>
<proteinExistence type="predicted"/>
<name>A0A1H2RX82_9GAMM</name>
<dbReference type="Proteomes" id="UP000198500">
    <property type="component" value="Unassembled WGS sequence"/>
</dbReference>
<dbReference type="EMBL" id="FNNI01000001">
    <property type="protein sequence ID" value="SDW24083.1"/>
    <property type="molecule type" value="Genomic_DNA"/>
</dbReference>
<evidence type="ECO:0000313" key="2">
    <source>
        <dbReference type="Proteomes" id="UP000198500"/>
    </source>
</evidence>
<organism evidence="1 2">
    <name type="scientific">Aidingimonas halophila</name>
    <dbReference type="NCBI Taxonomy" id="574349"/>
    <lineage>
        <taxon>Bacteria</taxon>
        <taxon>Pseudomonadati</taxon>
        <taxon>Pseudomonadota</taxon>
        <taxon>Gammaproteobacteria</taxon>
        <taxon>Oceanospirillales</taxon>
        <taxon>Halomonadaceae</taxon>
        <taxon>Aidingimonas</taxon>
    </lineage>
</organism>
<evidence type="ECO:0000313" key="1">
    <source>
        <dbReference type="EMBL" id="SDW24083.1"/>
    </source>
</evidence>